<feature type="domain" description="MSP" evidence="1">
    <location>
        <begin position="258"/>
        <end position="330"/>
    </location>
</feature>
<dbReference type="GO" id="GO:0008289">
    <property type="term" value="F:lipid binding"/>
    <property type="evidence" value="ECO:0007669"/>
    <property type="project" value="InterPro"/>
</dbReference>
<dbReference type="Proteomes" id="UP000695026">
    <property type="component" value="Unplaced"/>
</dbReference>
<dbReference type="PANTHER" id="PTHR46019:SF4">
    <property type="entry name" value="BPI FOLD-CONTAINING FAMILY B MEMBER 4"/>
    <property type="match status" value="1"/>
</dbReference>
<feature type="non-terminal residue" evidence="3">
    <location>
        <position position="330"/>
    </location>
</feature>
<dbReference type="GeneID" id="103061574"/>
<reference evidence="3" key="1">
    <citation type="submission" date="2025-08" db="UniProtKB">
        <authorList>
            <consortium name="RefSeq"/>
        </authorList>
    </citation>
    <scope>IDENTIFICATION</scope>
    <source>
        <tissue evidence="3">Liver</tissue>
    </source>
</reference>
<sequence>LHVVRVFVPYIQMRMRDEIATLTVKTRLHLSAKFFFGKHSERIDIITDVSVKTELSFGSFWLGVVDVSFRSCHAEFKVARIISSSRLQTIKAKPIVKTVLTASLPRLLCEALQQAIGIVRVDFLSTVDVFLHVGPVASIQSQLASRPVISSAYYVFELNMILRTKNHFFIVPFSKSPIPLPSLQDNAFSLGITQDNLNVILGVLIQIPVQEFSGTPEVFSGATELTAVIAGLFSHQKCHKCPIQPPLKIAITLVGSKKIILEPSLIIIHLSVEISFSVTSPSGALNGLFVLRANLALSTQADVHDNKLQFSSKVTSMELILVSSEFGTIE</sequence>
<evidence type="ECO:0000313" key="3">
    <source>
        <dbReference type="RefSeq" id="XP_007445532.1"/>
    </source>
</evidence>
<evidence type="ECO:0000259" key="1">
    <source>
        <dbReference type="PROSITE" id="PS50202"/>
    </source>
</evidence>
<dbReference type="OrthoDB" id="9831346at2759"/>
<feature type="non-terminal residue" evidence="3">
    <location>
        <position position="1"/>
    </location>
</feature>
<keyword evidence="2" id="KW-1185">Reference proteome</keyword>
<dbReference type="InterPro" id="IPR051660">
    <property type="entry name" value="BPI_fold-BPI/LBP"/>
</dbReference>
<dbReference type="AlphaFoldDB" id="A0A9F2RFV4"/>
<accession>A0A9F2RFV4</accession>
<dbReference type="OMA" id="RSCHAEF"/>
<proteinExistence type="predicted"/>
<protein>
    <submittedName>
        <fullName evidence="3">Uncharacterized protein LOC103061574</fullName>
    </submittedName>
</protein>
<dbReference type="SUPFAM" id="SSF55394">
    <property type="entry name" value="Bactericidal permeability-increasing protein, BPI"/>
    <property type="match status" value="2"/>
</dbReference>
<dbReference type="InterPro" id="IPR000535">
    <property type="entry name" value="MSP_dom"/>
</dbReference>
<dbReference type="KEGG" id="pbi:103061574"/>
<organism evidence="2 3">
    <name type="scientific">Python bivittatus</name>
    <name type="common">Burmese python</name>
    <name type="synonym">Python molurus bivittatus</name>
    <dbReference type="NCBI Taxonomy" id="176946"/>
    <lineage>
        <taxon>Eukaryota</taxon>
        <taxon>Metazoa</taxon>
        <taxon>Chordata</taxon>
        <taxon>Craniata</taxon>
        <taxon>Vertebrata</taxon>
        <taxon>Euteleostomi</taxon>
        <taxon>Lepidosauria</taxon>
        <taxon>Squamata</taxon>
        <taxon>Bifurcata</taxon>
        <taxon>Unidentata</taxon>
        <taxon>Episquamata</taxon>
        <taxon>Toxicofera</taxon>
        <taxon>Serpentes</taxon>
        <taxon>Henophidia</taxon>
        <taxon>Pythonidae</taxon>
        <taxon>Python</taxon>
    </lineage>
</organism>
<dbReference type="Gene3D" id="3.15.20.10">
    <property type="entry name" value="Bactericidal permeability-increasing protein, domain 2"/>
    <property type="match status" value="1"/>
</dbReference>
<evidence type="ECO:0000313" key="2">
    <source>
        <dbReference type="Proteomes" id="UP000695026"/>
    </source>
</evidence>
<dbReference type="PROSITE" id="PS50202">
    <property type="entry name" value="MSP"/>
    <property type="match status" value="1"/>
</dbReference>
<dbReference type="Gene3D" id="3.15.10.10">
    <property type="entry name" value="Bactericidal permeability-increasing protein, domain 1"/>
    <property type="match status" value="1"/>
</dbReference>
<name>A0A9F2RFV4_PYTBI</name>
<dbReference type="PANTHER" id="PTHR46019">
    <property type="entry name" value="BPI FOLD-CONTAINING FAMILY B MEMBER 4-RELATED"/>
    <property type="match status" value="1"/>
</dbReference>
<gene>
    <name evidence="3" type="primary">LOC103061574</name>
</gene>
<dbReference type="RefSeq" id="XP_007445532.1">
    <property type="nucleotide sequence ID" value="XM_007445470.1"/>
</dbReference>
<dbReference type="InterPro" id="IPR017943">
    <property type="entry name" value="Bactericidal_perm-incr_a/b_dom"/>
</dbReference>